<dbReference type="Proteomes" id="UP000001997">
    <property type="component" value="Unassembled WGS sequence"/>
</dbReference>
<dbReference type="eggNOG" id="ENOG502RQMY">
    <property type="taxonomic scope" value="Eukaryota"/>
</dbReference>
<dbReference type="SUPFAM" id="SSF50978">
    <property type="entry name" value="WD40 repeat-like"/>
    <property type="match status" value="1"/>
</dbReference>
<dbReference type="GeneID" id="5124866"/>
<dbReference type="InterPro" id="IPR036322">
    <property type="entry name" value="WD40_repeat_dom_sf"/>
</dbReference>
<proteinExistence type="predicted"/>
<sequence length="746" mass="83193">MKPLVISRATVASSRCDPAQWSSNSQLAINSGSQITLLDPQVPLIHQSVYAIPDQETQNKSLDPKGLFHISTPIHPDILQEWPIYRPNSFLLDDGTEPFAIGGIGEPIITGHMWSPIRSETRDCMLGILINTGELFVLERATTTKESYCIKHCFFDVLCWQNGIASNTSADDTKIPVQLYQALRVRSFAFGTFLSFNSSDSILGAILEDNTLAVHTLQDQLPRIALFQFPSNETIIKHVWADITEISSTSAVAAVLSSTNSIYLCHINENGTIAEAPQRIKEPSRFTVSKLEWHKNMLVVVTTNELLVYHVDFSSGHVTSTFTNTHYPVIAAGVVVGGDLQTTHITIAYETGKVLSFCLSGGSLQNEDPPSQLSDFVTKSLYKFQLANSRPAAIEDNKNEDLEATKPFLNDTVEGNFYLYGLSTNANGIISLVYRIAPKNVLNYTILSKYEFNIAFFSLDTLYEGSILDAPLTGTSLSKINSLWMKKYAELPTFPKLIGENKNSEVDEFVRQLVEFRGKYFVDILTAQLGVTTPADSFKDYLRLHVSENGGLQSLQVLFIFNIICSKSIELLVSKVPDHSELLAFAERITTEQASIKKVIADHVMNSVLTYIQEKNLKLSSELDKYLAITFYHLSSSAQFGSNKHIPTEATVTIATEFVTESFSVSSVTATEADEGELALSTTGHKWSRCCLTRLPLLELESKADELRYFNYIIRKDEWKNTLILGDLLESIQHCIFTGNKIYRRD</sequence>
<protein>
    <recommendedName>
        <fullName evidence="1">Transcription factor IIIC 90kDa subunit N-terminal domain-containing protein</fullName>
    </recommendedName>
</protein>
<evidence type="ECO:0000313" key="2">
    <source>
        <dbReference type="EMBL" id="EDK40866.2"/>
    </source>
</evidence>
<dbReference type="InParanoid" id="A5DNW3"/>
<dbReference type="OMA" id="WSDNLQL"/>
<name>A5DNW3_PICGU</name>
<dbReference type="InterPro" id="IPR024761">
    <property type="entry name" value="TFIIIC_delta_N"/>
</dbReference>
<dbReference type="VEuPathDB" id="FungiDB:PGUG_04964"/>
<dbReference type="EMBL" id="CH408160">
    <property type="protein sequence ID" value="EDK40866.2"/>
    <property type="molecule type" value="Genomic_DNA"/>
</dbReference>
<dbReference type="KEGG" id="pgu:PGUG_04964"/>
<keyword evidence="3" id="KW-1185">Reference proteome</keyword>
<dbReference type="Pfam" id="PF12657">
    <property type="entry name" value="TFIIIC_delta"/>
    <property type="match status" value="1"/>
</dbReference>
<evidence type="ECO:0000313" key="3">
    <source>
        <dbReference type="Proteomes" id="UP000001997"/>
    </source>
</evidence>
<dbReference type="HOGENOM" id="CLU_369188_0_0_1"/>
<dbReference type="AlphaFoldDB" id="A5DNW3"/>
<accession>A5DNW3</accession>
<reference evidence="2 3" key="1">
    <citation type="journal article" date="2009" name="Nature">
        <title>Evolution of pathogenicity and sexual reproduction in eight Candida genomes.</title>
        <authorList>
            <person name="Butler G."/>
            <person name="Rasmussen M.D."/>
            <person name="Lin M.F."/>
            <person name="Santos M.A."/>
            <person name="Sakthikumar S."/>
            <person name="Munro C.A."/>
            <person name="Rheinbay E."/>
            <person name="Grabherr M."/>
            <person name="Forche A."/>
            <person name="Reedy J.L."/>
            <person name="Agrafioti I."/>
            <person name="Arnaud M.B."/>
            <person name="Bates S."/>
            <person name="Brown A.J."/>
            <person name="Brunke S."/>
            <person name="Costanzo M.C."/>
            <person name="Fitzpatrick D.A."/>
            <person name="de Groot P.W."/>
            <person name="Harris D."/>
            <person name="Hoyer L.L."/>
            <person name="Hube B."/>
            <person name="Klis F.M."/>
            <person name="Kodira C."/>
            <person name="Lennard N."/>
            <person name="Logue M.E."/>
            <person name="Martin R."/>
            <person name="Neiman A.M."/>
            <person name="Nikolaou E."/>
            <person name="Quail M.A."/>
            <person name="Quinn J."/>
            <person name="Santos M.C."/>
            <person name="Schmitzberger F.F."/>
            <person name="Sherlock G."/>
            <person name="Shah P."/>
            <person name="Silverstein K.A."/>
            <person name="Skrzypek M.S."/>
            <person name="Soll D."/>
            <person name="Staggs R."/>
            <person name="Stansfield I."/>
            <person name="Stumpf M.P."/>
            <person name="Sudbery P.E."/>
            <person name="Srikantha T."/>
            <person name="Zeng Q."/>
            <person name="Berman J."/>
            <person name="Berriman M."/>
            <person name="Heitman J."/>
            <person name="Gow N.A."/>
            <person name="Lorenz M.C."/>
            <person name="Birren B.W."/>
            <person name="Kellis M."/>
            <person name="Cuomo C.A."/>
        </authorList>
    </citation>
    <scope>NUCLEOTIDE SEQUENCE [LARGE SCALE GENOMIC DNA]</scope>
    <source>
        <strain evidence="3">ATCC 6260 / CBS 566 / DSM 6381 / JCM 1539 / NBRC 10279 / NRRL Y-324</strain>
    </source>
</reference>
<dbReference type="OrthoDB" id="6021743at2759"/>
<dbReference type="STRING" id="294746.A5DNW3"/>
<feature type="domain" description="Transcription factor IIIC 90kDa subunit N-terminal" evidence="1">
    <location>
        <begin position="21"/>
        <end position="458"/>
    </location>
</feature>
<evidence type="ECO:0000259" key="1">
    <source>
        <dbReference type="Pfam" id="PF12657"/>
    </source>
</evidence>
<organism evidence="2 3">
    <name type="scientific">Meyerozyma guilliermondii (strain ATCC 6260 / CBS 566 / DSM 6381 / JCM 1539 / NBRC 10279 / NRRL Y-324)</name>
    <name type="common">Yeast</name>
    <name type="synonym">Candida guilliermondii</name>
    <dbReference type="NCBI Taxonomy" id="294746"/>
    <lineage>
        <taxon>Eukaryota</taxon>
        <taxon>Fungi</taxon>
        <taxon>Dikarya</taxon>
        <taxon>Ascomycota</taxon>
        <taxon>Saccharomycotina</taxon>
        <taxon>Pichiomycetes</taxon>
        <taxon>Debaryomycetaceae</taxon>
        <taxon>Meyerozyma</taxon>
    </lineage>
</organism>
<gene>
    <name evidence="2" type="ORF">PGUG_04964</name>
</gene>
<dbReference type="RefSeq" id="XP_001483009.2">
    <property type="nucleotide sequence ID" value="XM_001482959.1"/>
</dbReference>